<feature type="domain" description="PRD" evidence="2">
    <location>
        <begin position="64"/>
        <end position="169"/>
    </location>
</feature>
<dbReference type="EMBL" id="JXKH01000004">
    <property type="protein sequence ID" value="OJG18498.1"/>
    <property type="molecule type" value="Genomic_DNA"/>
</dbReference>
<dbReference type="NCBIfam" id="NF046042">
    <property type="entry name" value="LicT"/>
    <property type="match status" value="1"/>
</dbReference>
<dbReference type="Gene3D" id="2.30.24.10">
    <property type="entry name" value="CAT RNA-binding domain"/>
    <property type="match status" value="1"/>
</dbReference>
<dbReference type="InterPro" id="IPR011608">
    <property type="entry name" value="PRD"/>
</dbReference>
<protein>
    <recommendedName>
        <fullName evidence="2">PRD domain-containing protein</fullName>
    </recommendedName>
</protein>
<dbReference type="SMART" id="SM01061">
    <property type="entry name" value="CAT_RBD"/>
    <property type="match status" value="1"/>
</dbReference>
<dbReference type="GO" id="GO:0003723">
    <property type="term" value="F:RNA binding"/>
    <property type="evidence" value="ECO:0007669"/>
    <property type="project" value="InterPro"/>
</dbReference>
<comment type="caution">
    <text evidence="3">The sequence shown here is derived from an EMBL/GenBank/DDBJ whole genome shotgun (WGS) entry which is preliminary data.</text>
</comment>
<dbReference type="InterPro" id="IPR036634">
    <property type="entry name" value="PRD_sf"/>
</dbReference>
<dbReference type="SUPFAM" id="SSF50151">
    <property type="entry name" value="SacY-like RNA-binding domain"/>
    <property type="match status" value="1"/>
</dbReference>
<dbReference type="Pfam" id="PF00874">
    <property type="entry name" value="PRD"/>
    <property type="match status" value="2"/>
</dbReference>
<organism evidence="3 4">
    <name type="scientific">Enterococcus canis</name>
    <dbReference type="NCBI Taxonomy" id="214095"/>
    <lineage>
        <taxon>Bacteria</taxon>
        <taxon>Bacillati</taxon>
        <taxon>Bacillota</taxon>
        <taxon>Bacilli</taxon>
        <taxon>Lactobacillales</taxon>
        <taxon>Enterococcaceae</taxon>
        <taxon>Enterococcus</taxon>
    </lineage>
</organism>
<dbReference type="PROSITE" id="PS51372">
    <property type="entry name" value="PRD_2"/>
    <property type="match status" value="2"/>
</dbReference>
<evidence type="ECO:0000313" key="4">
    <source>
        <dbReference type="Proteomes" id="UP000181884"/>
    </source>
</evidence>
<dbReference type="AlphaFoldDB" id="A0A1L8RFF9"/>
<keyword evidence="4" id="KW-1185">Reference proteome</keyword>
<accession>A0A1L8RFF9</accession>
<dbReference type="SUPFAM" id="SSF63520">
    <property type="entry name" value="PTS-regulatory domain, PRD"/>
    <property type="match status" value="2"/>
</dbReference>
<dbReference type="RefSeq" id="WP_067394611.1">
    <property type="nucleotide sequence ID" value="NZ_JXKH01000004.1"/>
</dbReference>
<evidence type="ECO:0000259" key="2">
    <source>
        <dbReference type="PROSITE" id="PS51372"/>
    </source>
</evidence>
<evidence type="ECO:0000313" key="3">
    <source>
        <dbReference type="EMBL" id="OJG18498.1"/>
    </source>
</evidence>
<evidence type="ECO:0000256" key="1">
    <source>
        <dbReference type="ARBA" id="ARBA00022737"/>
    </source>
</evidence>
<dbReference type="InterPro" id="IPR036650">
    <property type="entry name" value="CAT_RNA-bd_dom_sf"/>
</dbReference>
<dbReference type="Proteomes" id="UP000181884">
    <property type="component" value="Unassembled WGS sequence"/>
</dbReference>
<reference evidence="3 4" key="1">
    <citation type="submission" date="2014-12" db="EMBL/GenBank/DDBJ databases">
        <title>Draft genome sequences of 29 type strains of Enterococci.</title>
        <authorList>
            <person name="Zhong Z."/>
            <person name="Sun Z."/>
            <person name="Liu W."/>
            <person name="Zhang W."/>
            <person name="Zhang H."/>
        </authorList>
    </citation>
    <scope>NUCLEOTIDE SEQUENCE [LARGE SCALE GENOMIC DNA]</scope>
    <source>
        <strain evidence="3 4">DSM 17029</strain>
    </source>
</reference>
<dbReference type="Gene3D" id="1.10.1790.10">
    <property type="entry name" value="PRD domain"/>
    <property type="match status" value="2"/>
</dbReference>
<dbReference type="PANTHER" id="PTHR30185:SF15">
    <property type="entry name" value="CRYPTIC BETA-GLUCOSIDE BGL OPERON ANTITERMINATOR"/>
    <property type="match status" value="1"/>
</dbReference>
<dbReference type="GO" id="GO:0006355">
    <property type="term" value="P:regulation of DNA-templated transcription"/>
    <property type="evidence" value="ECO:0007669"/>
    <property type="project" value="InterPro"/>
</dbReference>
<dbReference type="PANTHER" id="PTHR30185">
    <property type="entry name" value="CRYPTIC BETA-GLUCOSIDE BGL OPERON ANTITERMINATOR"/>
    <property type="match status" value="1"/>
</dbReference>
<dbReference type="InterPro" id="IPR050661">
    <property type="entry name" value="BglG_antiterminators"/>
</dbReference>
<dbReference type="Pfam" id="PF03123">
    <property type="entry name" value="CAT_RBD"/>
    <property type="match status" value="1"/>
</dbReference>
<sequence>MRIAKILNNNVVVTEMDDSEQIVMGRGLAFGRKVGEAIDESKVDKIYRLSSSDVSAKFQQLLADIPPEYLVLSDEIIAYAKTKLGKKLSETIYISLTDHLFTAITRMQEGVIVKNVLLWDIKRFFKDEFFIGTKAVEKVAAETGIQLPEDEAGFIALHIVNAEMEQSESVNNMYDVTKIMQEISNIVKYHFKMSFDEDSVYYYRFITHLKFFAQRLVTHKEYHGEDEEELLAMIKLKYANAFQCVEKISTFIYENYQYLISNEEKLYLTIHIARIVSQTTETQA</sequence>
<dbReference type="InterPro" id="IPR004341">
    <property type="entry name" value="CAT_RNA-bd_dom"/>
</dbReference>
<keyword evidence="1" id="KW-0677">Repeat</keyword>
<proteinExistence type="predicted"/>
<dbReference type="STRING" id="214095.RU97_GL001895"/>
<gene>
    <name evidence="3" type="ORF">RU97_GL001895</name>
</gene>
<name>A0A1L8RFF9_9ENTE</name>
<feature type="domain" description="PRD" evidence="2">
    <location>
        <begin position="171"/>
        <end position="282"/>
    </location>
</feature>